<dbReference type="RefSeq" id="XP_023632330.1">
    <property type="nucleotide sequence ID" value="XM_023776562.1"/>
</dbReference>
<feature type="domain" description="HORMA" evidence="2">
    <location>
        <begin position="9"/>
        <end position="208"/>
    </location>
</feature>
<accession>A0A2D3V5U4</accession>
<dbReference type="PANTHER" id="PTHR11842:SF10">
    <property type="entry name" value="MITOTIC SPINDLE ASSEMBLY CHECKPOINT PROTEIN MAD2B"/>
    <property type="match status" value="1"/>
</dbReference>
<keyword evidence="4" id="KW-1185">Reference proteome</keyword>
<dbReference type="AlphaFoldDB" id="A0A2D3V5U4"/>
<dbReference type="GO" id="GO:0016035">
    <property type="term" value="C:zeta DNA polymerase complex"/>
    <property type="evidence" value="ECO:0007669"/>
    <property type="project" value="TreeGrafter"/>
</dbReference>
<dbReference type="InterPro" id="IPR045091">
    <property type="entry name" value="Mad2-like"/>
</dbReference>
<dbReference type="Proteomes" id="UP000225277">
    <property type="component" value="Unassembled WGS sequence"/>
</dbReference>
<dbReference type="SUPFAM" id="SSF56019">
    <property type="entry name" value="The spindle assembly checkpoint protein mad2"/>
    <property type="match status" value="1"/>
</dbReference>
<name>A0A2D3V5U4_9PEZI</name>
<evidence type="ECO:0000259" key="2">
    <source>
        <dbReference type="PROSITE" id="PS50815"/>
    </source>
</evidence>
<dbReference type="Pfam" id="PF02301">
    <property type="entry name" value="HORMA"/>
    <property type="match status" value="1"/>
</dbReference>
<dbReference type="OrthoDB" id="21254at2759"/>
<gene>
    <name evidence="3" type="ORF">RCC_11341</name>
</gene>
<protein>
    <submittedName>
        <fullName evidence="3">Related to MUS-26 protein MUS-26, involved in DNA repair</fullName>
    </submittedName>
</protein>
<dbReference type="InterPro" id="IPR036570">
    <property type="entry name" value="HORMA_dom_sf"/>
</dbReference>
<proteinExistence type="inferred from homology"/>
<sequence>MADDAPTFRTFVTAFTDFLTVAIHTILYERGIYPQTSFLSARKYNFAVRQNRHPKVCEWINDAINSVDTELLKGSVDRIAVVIYSKQNKPLERFVFEVSRFPAVAASDVDVILEAADGSLLPIVDLEEQLRATMSKLSNCSSTLAPLPKGCTFTIAIELKGEGNAPLSHPQPWMPVQPGQRGPGPRQAHLTTPVRAVHAGEMIFETWIEEFGGKQTEQKDSATGTAG</sequence>
<dbReference type="InterPro" id="IPR003511">
    <property type="entry name" value="HORMA_dom"/>
</dbReference>
<evidence type="ECO:0000313" key="4">
    <source>
        <dbReference type="Proteomes" id="UP000225277"/>
    </source>
</evidence>
<organism evidence="3 4">
    <name type="scientific">Ramularia collo-cygni</name>
    <dbReference type="NCBI Taxonomy" id="112498"/>
    <lineage>
        <taxon>Eukaryota</taxon>
        <taxon>Fungi</taxon>
        <taxon>Dikarya</taxon>
        <taxon>Ascomycota</taxon>
        <taxon>Pezizomycotina</taxon>
        <taxon>Dothideomycetes</taxon>
        <taxon>Dothideomycetidae</taxon>
        <taxon>Mycosphaerellales</taxon>
        <taxon>Mycosphaerellaceae</taxon>
        <taxon>Ramularia</taxon>
    </lineage>
</organism>
<evidence type="ECO:0000256" key="1">
    <source>
        <dbReference type="ARBA" id="ARBA00010348"/>
    </source>
</evidence>
<evidence type="ECO:0000313" key="3">
    <source>
        <dbReference type="EMBL" id="CZT25672.1"/>
    </source>
</evidence>
<dbReference type="PROSITE" id="PS50815">
    <property type="entry name" value="HORMA"/>
    <property type="match status" value="1"/>
</dbReference>
<dbReference type="STRING" id="112498.A0A2D3V5U4"/>
<reference evidence="3 4" key="1">
    <citation type="submission" date="2016-03" db="EMBL/GenBank/DDBJ databases">
        <authorList>
            <person name="Ploux O."/>
        </authorList>
    </citation>
    <scope>NUCLEOTIDE SEQUENCE [LARGE SCALE GENOMIC DNA]</scope>
    <source>
        <strain evidence="3 4">URUG2</strain>
    </source>
</reference>
<dbReference type="EMBL" id="FJUY01000029">
    <property type="protein sequence ID" value="CZT25672.1"/>
    <property type="molecule type" value="Genomic_DNA"/>
</dbReference>
<comment type="similarity">
    <text evidence="1">Belongs to the MAD2 family.</text>
</comment>
<dbReference type="PANTHER" id="PTHR11842">
    <property type="entry name" value="MITOTIC SPINDLE ASSEMBLY CHECKPOINT PROTEIN MAD2"/>
    <property type="match status" value="1"/>
</dbReference>
<dbReference type="GeneID" id="35606360"/>
<dbReference type="Gene3D" id="3.30.900.10">
    <property type="entry name" value="HORMA domain"/>
    <property type="match status" value="1"/>
</dbReference>